<organism evidence="2 3">
    <name type="scientific">Pseudoalteromonas xiamenensis</name>
    <dbReference type="NCBI Taxonomy" id="882626"/>
    <lineage>
        <taxon>Bacteria</taxon>
        <taxon>Pseudomonadati</taxon>
        <taxon>Pseudomonadota</taxon>
        <taxon>Gammaproteobacteria</taxon>
        <taxon>Alteromonadales</taxon>
        <taxon>Pseudoalteromonadaceae</taxon>
        <taxon>Pseudoalteromonas</taxon>
    </lineage>
</organism>
<sequence>MRFWTKNQKKTLCQKTVFLKSQRLDDLDALLEEEPEEDVLSEDGLLEDPETRRP</sequence>
<dbReference type="AlphaFoldDB" id="A0A975DHS9"/>
<protein>
    <submittedName>
        <fullName evidence="2">Uncharacterized protein</fullName>
    </submittedName>
</protein>
<reference evidence="2" key="1">
    <citation type="submission" date="2021-03" db="EMBL/GenBank/DDBJ databases">
        <title>Complete Genome of Pseudoalteromonas xiamenensis STKMTI.2, a new potential marine bacterium producing anti-Vibrio compounds.</title>
        <authorList>
            <person name="Handayani D.P."/>
            <person name="Isnansetyo A."/>
            <person name="Istiqomah I."/>
            <person name="Jumina J."/>
        </authorList>
    </citation>
    <scope>NUCLEOTIDE SEQUENCE</scope>
    <source>
        <strain evidence="2">STKMTI.2</strain>
    </source>
</reference>
<evidence type="ECO:0000313" key="2">
    <source>
        <dbReference type="EMBL" id="QTH72018.1"/>
    </source>
</evidence>
<proteinExistence type="predicted"/>
<dbReference type="KEGG" id="pxi:J5O05_03665"/>
<dbReference type="RefSeq" id="WP_208843641.1">
    <property type="nucleotide sequence ID" value="NZ_CP072133.1"/>
</dbReference>
<gene>
    <name evidence="2" type="ORF">J5O05_03665</name>
</gene>
<dbReference type="Proteomes" id="UP000664904">
    <property type="component" value="Chromosome"/>
</dbReference>
<feature type="compositionally biased region" description="Acidic residues" evidence="1">
    <location>
        <begin position="33"/>
        <end position="48"/>
    </location>
</feature>
<dbReference type="EMBL" id="CP072133">
    <property type="protein sequence ID" value="QTH72018.1"/>
    <property type="molecule type" value="Genomic_DNA"/>
</dbReference>
<accession>A0A975DHS9</accession>
<keyword evidence="3" id="KW-1185">Reference proteome</keyword>
<name>A0A975DHS9_9GAMM</name>
<evidence type="ECO:0000256" key="1">
    <source>
        <dbReference type="SAM" id="MobiDB-lite"/>
    </source>
</evidence>
<evidence type="ECO:0000313" key="3">
    <source>
        <dbReference type="Proteomes" id="UP000664904"/>
    </source>
</evidence>
<feature type="region of interest" description="Disordered" evidence="1">
    <location>
        <begin position="33"/>
        <end position="54"/>
    </location>
</feature>